<evidence type="ECO:0000256" key="1">
    <source>
        <dbReference type="SAM" id="Phobius"/>
    </source>
</evidence>
<feature type="domain" description="Glycosyltransferase 2-like" evidence="2">
    <location>
        <begin position="137"/>
        <end position="266"/>
    </location>
</feature>
<evidence type="ECO:0000313" key="4">
    <source>
        <dbReference type="Proteomes" id="UP000216444"/>
    </source>
</evidence>
<protein>
    <submittedName>
        <fullName evidence="3">Glycosyltransferase</fullName>
    </submittedName>
</protein>
<reference evidence="3 4" key="1">
    <citation type="journal article" date="2017" name="BMC Genomics">
        <title>Comparative genomic and phylogenomic analyses of the Bifidobacteriaceae family.</title>
        <authorList>
            <person name="Lugli G.A."/>
            <person name="Milani C."/>
            <person name="Turroni F."/>
            <person name="Duranti S."/>
            <person name="Mancabelli L."/>
            <person name="Mangifesta M."/>
            <person name="Ferrario C."/>
            <person name="Modesto M."/>
            <person name="Mattarelli P."/>
            <person name="Jiri K."/>
            <person name="van Sinderen D."/>
            <person name="Ventura M."/>
        </authorList>
    </citation>
    <scope>NUCLEOTIDE SEQUENCE [LARGE SCALE GENOMIC DNA]</scope>
    <source>
        <strain evidence="3 4">DSM 100201</strain>
    </source>
</reference>
<keyword evidence="1" id="KW-1133">Transmembrane helix</keyword>
<feature type="transmembrane region" description="Helical" evidence="1">
    <location>
        <begin position="419"/>
        <end position="440"/>
    </location>
</feature>
<evidence type="ECO:0000259" key="2">
    <source>
        <dbReference type="Pfam" id="PF13632"/>
    </source>
</evidence>
<dbReference type="GO" id="GO:0016740">
    <property type="term" value="F:transferase activity"/>
    <property type="evidence" value="ECO:0007669"/>
    <property type="project" value="UniProtKB-KW"/>
</dbReference>
<feature type="transmembrane region" description="Helical" evidence="1">
    <location>
        <begin position="308"/>
        <end position="327"/>
    </location>
</feature>
<dbReference type="AlphaFoldDB" id="A0A261FFY5"/>
<dbReference type="Proteomes" id="UP000216444">
    <property type="component" value="Unassembled WGS sequence"/>
</dbReference>
<dbReference type="Pfam" id="PF13632">
    <property type="entry name" value="Glyco_trans_2_3"/>
    <property type="match status" value="1"/>
</dbReference>
<dbReference type="InterPro" id="IPR029044">
    <property type="entry name" value="Nucleotide-diphossugar_trans"/>
</dbReference>
<dbReference type="RefSeq" id="WP_143248886.1">
    <property type="nucleotide sequence ID" value="NZ_MWWV01000006.1"/>
</dbReference>
<organism evidence="3 4">
    <name type="scientific">Bifidobacterium tissieri</name>
    <dbReference type="NCBI Taxonomy" id="1630162"/>
    <lineage>
        <taxon>Bacteria</taxon>
        <taxon>Bacillati</taxon>
        <taxon>Actinomycetota</taxon>
        <taxon>Actinomycetes</taxon>
        <taxon>Bifidobacteriales</taxon>
        <taxon>Bifidobacteriaceae</taxon>
        <taxon>Bifidobacterium</taxon>
    </lineage>
</organism>
<sequence>MKSVMDEAQGIQETVGSVLSGHRAQTGQEVDSAVAAVICVESDIRFLPDTLSAVLAQRTLPGIIVIADCTGETKTSVRCAFRLATPVYGSYDDEHASMVHDVDIQIVSAEGAVTFGDAVSRALDHARLTAAIRALWLLHDDSRPADDSCLDTMREAWRNAPTASVLGCKQISWEGDHLHDVGYYATRRHGIASLVVDGEPDQEQYDARQDVYAVDLAGALISLQTWMELNGTSPQMGTFAESADFCRRVCLSGGRVLIVPRSVIRHRRARFEGLRTHTGHSTGSHTSINPYAMKVDARERYRFTDIRGIMWLPTWLLRFLMSFILAFTQLAGKRPYEALCELGAPWRTLLWMPRGASARGKVARQSSMSLRQLSVLVARRDQLAQWRERSSAFADSQGTTLLSPLALAHLRAQRRRRTLWVSIMMILSLIAGILANISVLTSLTSGTSFHSATLVPSSASLAQIAEAATGVFTYANGPGTTAPPAPFLLILMALTTIAFGHVTVAMALIILLAAPFSALSFWALAGIFTRSNSVRVATGLLWCMLGGMLGLYAQGNLPMLMVMVFLPAGMAFVFRAVGMYHTEAVLTPTASVQSAGLASLCLAVVVASEPQLVLPLVVVFLAFLIMVRSHRVMLLLIPVPGAFLLAPTLLNVVLNLNSGSYRQLFADMMLPESSVNGSVRASNLLGILGETLGVAPTANSSIWAMLRVPESAAVLATVILVVAAAVVALFLPFALRASRMMWTIGLTGALTAIVAVRVAVAPGQDGPIAGMALPGVAFMMVGMFSCLCIVAGRAVRPFSPLLVRDGDDSAARIESRHRSFYGRRNLIIVARATLVVLLAACLGLWGSICGVRVQQGAHLNVQNHELPLIAQDYLAANPGHRILALNAESSTAVDYSYMRSGRGDFIDNSPAINARAVSQPLDQTAEKVSKVAASLLQNNDDSAVATLASLGIGGIYVPYSDDSANRDLVANILASGGTQSVVSNEAGTYVRLTTASGDDISMDTGAESRALSDGWRLAWVWCMGVVVVLYCIVAFPRFRRININGGQV</sequence>
<feature type="transmembrane region" description="Helical" evidence="1">
    <location>
        <begin position="1017"/>
        <end position="1035"/>
    </location>
</feature>
<name>A0A261FFY5_9BIFI</name>
<keyword evidence="1" id="KW-0472">Membrane</keyword>
<comment type="caution">
    <text evidence="3">The sequence shown here is derived from an EMBL/GenBank/DDBJ whole genome shotgun (WGS) entry which is preliminary data.</text>
</comment>
<feature type="transmembrane region" description="Helical" evidence="1">
    <location>
        <begin position="742"/>
        <end position="760"/>
    </location>
</feature>
<keyword evidence="4" id="KW-1185">Reference proteome</keyword>
<feature type="transmembrane region" description="Helical" evidence="1">
    <location>
        <begin position="634"/>
        <end position="654"/>
    </location>
</feature>
<dbReference type="SUPFAM" id="SSF53448">
    <property type="entry name" value="Nucleotide-diphospho-sugar transferases"/>
    <property type="match status" value="1"/>
</dbReference>
<dbReference type="InterPro" id="IPR001173">
    <property type="entry name" value="Glyco_trans_2-like"/>
</dbReference>
<feature type="transmembrane region" description="Helical" evidence="1">
    <location>
        <begin position="712"/>
        <end position="735"/>
    </location>
</feature>
<evidence type="ECO:0000313" key="3">
    <source>
        <dbReference type="EMBL" id="OZG57988.1"/>
    </source>
</evidence>
<dbReference type="EMBL" id="MWWV01000006">
    <property type="protein sequence ID" value="OZG57988.1"/>
    <property type="molecule type" value="Genomic_DNA"/>
</dbReference>
<feature type="transmembrane region" description="Helical" evidence="1">
    <location>
        <begin position="559"/>
        <end position="577"/>
    </location>
</feature>
<feature type="transmembrane region" description="Helical" evidence="1">
    <location>
        <begin position="487"/>
        <end position="513"/>
    </location>
</feature>
<keyword evidence="3" id="KW-0808">Transferase</keyword>
<gene>
    <name evidence="3" type="ORF">BTIS_1229</name>
</gene>
<accession>A0A261FFY5</accession>
<proteinExistence type="predicted"/>
<keyword evidence="1" id="KW-0812">Transmembrane</keyword>
<dbReference type="Gene3D" id="3.90.550.10">
    <property type="entry name" value="Spore Coat Polysaccharide Biosynthesis Protein SpsA, Chain A"/>
    <property type="match status" value="1"/>
</dbReference>
<feature type="transmembrane region" description="Helical" evidence="1">
    <location>
        <begin position="826"/>
        <end position="845"/>
    </location>
</feature>
<feature type="transmembrane region" description="Helical" evidence="1">
    <location>
        <begin position="534"/>
        <end position="553"/>
    </location>
</feature>
<feature type="transmembrane region" description="Helical" evidence="1">
    <location>
        <begin position="612"/>
        <end position="627"/>
    </location>
</feature>
<feature type="transmembrane region" description="Helical" evidence="1">
    <location>
        <begin position="772"/>
        <end position="795"/>
    </location>
</feature>